<dbReference type="Proteomes" id="UP000095284">
    <property type="component" value="Unplaced"/>
</dbReference>
<keyword evidence="1" id="KW-0732">Signal</keyword>
<name>A0A1I7SDI9_BURXY</name>
<gene>
    <name evidence="2" type="ORF">BXYJ_LOCUS10747</name>
</gene>
<reference evidence="3" key="2">
    <citation type="submission" date="2020-08" db="EMBL/GenBank/DDBJ databases">
        <authorList>
            <person name="Kikuchi T."/>
        </authorList>
    </citation>
    <scope>NUCLEOTIDE SEQUENCE</scope>
    <source>
        <strain evidence="2">Ka4C1</strain>
    </source>
</reference>
<dbReference type="EMBL" id="CAJFCV020000005">
    <property type="protein sequence ID" value="CAG9120768.1"/>
    <property type="molecule type" value="Genomic_DNA"/>
</dbReference>
<evidence type="ECO:0000256" key="1">
    <source>
        <dbReference type="SAM" id="SignalP"/>
    </source>
</evidence>
<reference evidence="6" key="1">
    <citation type="submission" date="2016-11" db="UniProtKB">
        <authorList>
            <consortium name="WormBaseParasite"/>
        </authorList>
    </citation>
    <scope>IDENTIFICATION</scope>
</reference>
<keyword evidence="5" id="KW-1185">Reference proteome</keyword>
<evidence type="ECO:0000313" key="4">
    <source>
        <dbReference type="Proteomes" id="UP000095284"/>
    </source>
</evidence>
<dbReference type="Proteomes" id="UP000582659">
    <property type="component" value="Unassembled WGS sequence"/>
</dbReference>
<protein>
    <submittedName>
        <fullName evidence="2">(pine wood nematode) hypothetical protein</fullName>
    </submittedName>
</protein>
<feature type="signal peptide" evidence="1">
    <location>
        <begin position="1"/>
        <end position="19"/>
    </location>
</feature>
<organism evidence="4 6">
    <name type="scientific">Bursaphelenchus xylophilus</name>
    <name type="common">Pinewood nematode worm</name>
    <name type="synonym">Aphelenchoides xylophilus</name>
    <dbReference type="NCBI Taxonomy" id="6326"/>
    <lineage>
        <taxon>Eukaryota</taxon>
        <taxon>Metazoa</taxon>
        <taxon>Ecdysozoa</taxon>
        <taxon>Nematoda</taxon>
        <taxon>Chromadorea</taxon>
        <taxon>Rhabditida</taxon>
        <taxon>Tylenchina</taxon>
        <taxon>Tylenchomorpha</taxon>
        <taxon>Aphelenchoidea</taxon>
        <taxon>Aphelenchoididae</taxon>
        <taxon>Bursaphelenchus</taxon>
    </lineage>
</organism>
<proteinExistence type="predicted"/>
<evidence type="ECO:0000313" key="5">
    <source>
        <dbReference type="Proteomes" id="UP000659654"/>
    </source>
</evidence>
<accession>A0A1I7SDI9</accession>
<evidence type="ECO:0000313" key="2">
    <source>
        <dbReference type="EMBL" id="CAD5229958.1"/>
    </source>
</evidence>
<dbReference type="EMBL" id="CAJFDI010000005">
    <property type="protein sequence ID" value="CAD5229958.1"/>
    <property type="molecule type" value="Genomic_DNA"/>
</dbReference>
<dbReference type="Proteomes" id="UP000659654">
    <property type="component" value="Unassembled WGS sequence"/>
</dbReference>
<evidence type="ECO:0000313" key="3">
    <source>
        <dbReference type="EMBL" id="CAG9120768.1"/>
    </source>
</evidence>
<evidence type="ECO:0000313" key="6">
    <source>
        <dbReference type="WBParaSite" id="BXY_1109500.1"/>
    </source>
</evidence>
<sequence>MSIRRAGLLLICVAGIALAEENVQQKLLNFGIAPFLSDAGKSLSGIEVYQWAKGQVEKIGNVTQGLMECNVCKYSIKTAKEDVEERARGGGGLLLCKIKEECEKATAALRTVGKKAADEICKQLDNFSKEQVNKIINAGKGELNKYVKEDDLCAKPCKQ</sequence>
<feature type="chain" id="PRO_5036308773" evidence="1">
    <location>
        <begin position="20"/>
        <end position="159"/>
    </location>
</feature>
<dbReference type="AlphaFoldDB" id="A0A1I7SDI9"/>
<dbReference type="WBParaSite" id="BXY_1109500.1">
    <property type="protein sequence ID" value="BXY_1109500.1"/>
    <property type="gene ID" value="BXY_1109500"/>
</dbReference>